<evidence type="ECO:0000313" key="1">
    <source>
        <dbReference type="EMBL" id="QJA94733.1"/>
    </source>
</evidence>
<organism evidence="1">
    <name type="scientific">viral metagenome</name>
    <dbReference type="NCBI Taxonomy" id="1070528"/>
    <lineage>
        <taxon>unclassified sequences</taxon>
        <taxon>metagenomes</taxon>
        <taxon>organismal metagenomes</taxon>
    </lineage>
</organism>
<dbReference type="AlphaFoldDB" id="A0A6M3LJR0"/>
<protein>
    <submittedName>
        <fullName evidence="1">Uncharacterized protein</fullName>
    </submittedName>
</protein>
<dbReference type="EMBL" id="MT143257">
    <property type="protein sequence ID" value="QJA94733.1"/>
    <property type="molecule type" value="Genomic_DNA"/>
</dbReference>
<sequence length="315" mass="36831">MVDKDELRAKLSEAQQPYLERNKDRLDKIKPVWDKIQENVPDVTTLKPYIQIADGNSKLLDLLFYGRMTISSFPFSGAVGRRIHYLVRNEPDDYILGLVVVMSDLTIPIRDKHIGWDRKQMWKRMVYLMNVHLAISTPPLSKYLTGKLTAISVESKELQDYFQQKYGHKLAAMTCTSLFGKSSIYNRLRGYEYLGLTKGHSVALVPVEIKDQMREDFKKEKGKHSEIYYNEDGTVRERYGVVKGFQKLQKYYDVKQTENQRGTYIIPLADNYKEFLRGETDDLMSYEHSTFAELAQYWKERWLLGRIERVNAGLV</sequence>
<gene>
    <name evidence="1" type="ORF">MM415B03771_0002</name>
</gene>
<accession>A0A6M3LJR0</accession>
<reference evidence="1" key="1">
    <citation type="submission" date="2020-03" db="EMBL/GenBank/DDBJ databases">
        <title>The deep terrestrial virosphere.</title>
        <authorList>
            <person name="Holmfeldt K."/>
            <person name="Nilsson E."/>
            <person name="Simone D."/>
            <person name="Lopez-Fernandez M."/>
            <person name="Wu X."/>
            <person name="de Brujin I."/>
            <person name="Lundin D."/>
            <person name="Andersson A."/>
            <person name="Bertilsson S."/>
            <person name="Dopson M."/>
        </authorList>
    </citation>
    <scope>NUCLEOTIDE SEQUENCE</scope>
    <source>
        <strain evidence="1">MM415B03771</strain>
    </source>
</reference>
<name>A0A6M3LJR0_9ZZZZ</name>
<proteinExistence type="predicted"/>
<dbReference type="Pfam" id="PF14236">
    <property type="entry name" value="DruA"/>
    <property type="match status" value="1"/>
</dbReference>
<dbReference type="InterPro" id="IPR025639">
    <property type="entry name" value="DruA"/>
</dbReference>